<name>A0ABW1ZQF6_9DEIO</name>
<organism evidence="1 2">
    <name type="scientific">Deinococcus multiflagellatus</name>
    <dbReference type="NCBI Taxonomy" id="1656887"/>
    <lineage>
        <taxon>Bacteria</taxon>
        <taxon>Thermotogati</taxon>
        <taxon>Deinococcota</taxon>
        <taxon>Deinococci</taxon>
        <taxon>Deinococcales</taxon>
        <taxon>Deinococcaceae</taxon>
        <taxon>Deinococcus</taxon>
    </lineage>
</organism>
<proteinExistence type="predicted"/>
<keyword evidence="2" id="KW-1185">Reference proteome</keyword>
<dbReference type="EMBL" id="JBHSWB010000002">
    <property type="protein sequence ID" value="MFC6662571.1"/>
    <property type="molecule type" value="Genomic_DNA"/>
</dbReference>
<protein>
    <submittedName>
        <fullName evidence="1">Uncharacterized protein</fullName>
    </submittedName>
</protein>
<reference evidence="2" key="1">
    <citation type="journal article" date="2019" name="Int. J. Syst. Evol. Microbiol.">
        <title>The Global Catalogue of Microorganisms (GCM) 10K type strain sequencing project: providing services to taxonomists for standard genome sequencing and annotation.</title>
        <authorList>
            <consortium name="The Broad Institute Genomics Platform"/>
            <consortium name="The Broad Institute Genome Sequencing Center for Infectious Disease"/>
            <person name="Wu L."/>
            <person name="Ma J."/>
        </authorList>
    </citation>
    <scope>NUCLEOTIDE SEQUENCE [LARGE SCALE GENOMIC DNA]</scope>
    <source>
        <strain evidence="2">CCUG 63830</strain>
    </source>
</reference>
<evidence type="ECO:0000313" key="2">
    <source>
        <dbReference type="Proteomes" id="UP001596317"/>
    </source>
</evidence>
<evidence type="ECO:0000313" key="1">
    <source>
        <dbReference type="EMBL" id="MFC6662571.1"/>
    </source>
</evidence>
<gene>
    <name evidence="1" type="ORF">ACFP90_21175</name>
</gene>
<dbReference type="Proteomes" id="UP001596317">
    <property type="component" value="Unassembled WGS sequence"/>
</dbReference>
<accession>A0ABW1ZQF6</accession>
<comment type="caution">
    <text evidence="1">The sequence shown here is derived from an EMBL/GenBank/DDBJ whole genome shotgun (WGS) entry which is preliminary data.</text>
</comment>
<sequence length="80" mass="9111">MSALLELPREEVLALRGDPAWFQETQTDLVEEVRADPDRFLEDVLFLNSIKRILLPKYAVVSNADDENAFPREDAPPQEG</sequence>